<dbReference type="InterPro" id="IPR036038">
    <property type="entry name" value="Aminotransferase-like"/>
</dbReference>
<dbReference type="GO" id="GO:0008483">
    <property type="term" value="F:transaminase activity"/>
    <property type="evidence" value="ECO:0007669"/>
    <property type="project" value="UniProtKB-KW"/>
</dbReference>
<protein>
    <submittedName>
        <fullName evidence="2">Aminotransferase class IV</fullName>
    </submittedName>
</protein>
<dbReference type="InterPro" id="IPR050571">
    <property type="entry name" value="Class-IV_PLP-Dep_Aminotrnsfr"/>
</dbReference>
<dbReference type="RefSeq" id="WP_252444763.1">
    <property type="nucleotide sequence ID" value="NZ_JAGSOV010000070.1"/>
</dbReference>
<dbReference type="Pfam" id="PF01063">
    <property type="entry name" value="Aminotran_4"/>
    <property type="match status" value="1"/>
</dbReference>
<dbReference type="SUPFAM" id="SSF56752">
    <property type="entry name" value="D-aminoacid aminotransferase-like PLP-dependent enzymes"/>
    <property type="match status" value="1"/>
</dbReference>
<organism evidence="2 3">
    <name type="scientific">Pseudonocardia humida</name>
    <dbReference type="NCBI Taxonomy" id="2800819"/>
    <lineage>
        <taxon>Bacteria</taxon>
        <taxon>Bacillati</taxon>
        <taxon>Actinomycetota</taxon>
        <taxon>Actinomycetes</taxon>
        <taxon>Pseudonocardiales</taxon>
        <taxon>Pseudonocardiaceae</taxon>
        <taxon>Pseudonocardia</taxon>
    </lineage>
</organism>
<gene>
    <name evidence="2" type="ORF">KDL28_32365</name>
</gene>
<dbReference type="Proteomes" id="UP001165283">
    <property type="component" value="Unassembled WGS sequence"/>
</dbReference>
<dbReference type="PANTHER" id="PTHR42743">
    <property type="entry name" value="AMINO-ACID AMINOTRANSFERASE"/>
    <property type="match status" value="1"/>
</dbReference>
<dbReference type="InterPro" id="IPR043132">
    <property type="entry name" value="BCAT-like_C"/>
</dbReference>
<dbReference type="EMBL" id="JAGSOV010000070">
    <property type="protein sequence ID" value="MCO1659772.1"/>
    <property type="molecule type" value="Genomic_DNA"/>
</dbReference>
<evidence type="ECO:0000313" key="2">
    <source>
        <dbReference type="EMBL" id="MCO1659772.1"/>
    </source>
</evidence>
<accession>A0ABT1A9Q9</accession>
<dbReference type="PANTHER" id="PTHR42743:SF4">
    <property type="entry name" value="BRANCHED-CHAIN-AMINO-ACID AMINOTRANSFERASE-RELATED"/>
    <property type="match status" value="1"/>
</dbReference>
<reference evidence="2" key="1">
    <citation type="submission" date="2021-04" db="EMBL/GenBank/DDBJ databases">
        <title>Pseudonocardia sp. nov., isolated from sandy soil of mangrove forest.</title>
        <authorList>
            <person name="Zan Z."/>
            <person name="Huang R."/>
            <person name="Liu W."/>
        </authorList>
    </citation>
    <scope>NUCLEOTIDE SEQUENCE</scope>
    <source>
        <strain evidence="2">S2-4</strain>
    </source>
</reference>
<name>A0ABT1A9Q9_9PSEU</name>
<keyword evidence="2" id="KW-0032">Aminotransferase</keyword>
<dbReference type="Gene3D" id="3.20.10.10">
    <property type="entry name" value="D-amino Acid Aminotransferase, subunit A, domain 2"/>
    <property type="match status" value="1"/>
</dbReference>
<dbReference type="InterPro" id="IPR001544">
    <property type="entry name" value="Aminotrans_IV"/>
</dbReference>
<dbReference type="Gene3D" id="3.30.470.10">
    <property type="match status" value="1"/>
</dbReference>
<keyword evidence="2" id="KW-0808">Transferase</keyword>
<evidence type="ECO:0000313" key="3">
    <source>
        <dbReference type="Proteomes" id="UP001165283"/>
    </source>
</evidence>
<comment type="caution">
    <text evidence="2">The sequence shown here is derived from an EMBL/GenBank/DDBJ whole genome shotgun (WGS) entry which is preliminary data.</text>
</comment>
<keyword evidence="3" id="KW-1185">Reference proteome</keyword>
<evidence type="ECO:0000256" key="1">
    <source>
        <dbReference type="ARBA" id="ARBA00009320"/>
    </source>
</evidence>
<dbReference type="InterPro" id="IPR043131">
    <property type="entry name" value="BCAT-like_N"/>
</dbReference>
<sequence length="300" mass="32697">MVPQDEARVSVHANALAYGAGTFEGIRAWWNAEHEELYLLEAAAHYARLERSARILGLRLPVPAAALVRLTAQLLRRNDVRSDAYVRPLLIQHGEVLTVRMHDIDTRLSIAVTPTPGDYIDPDGVRCMVSSWRRTPDSCTPNRAKVTGSYSGPSLAKTEALDHGFDEAIMLTVDGHVAEATTSNLFLRFGDEWVTPPGTDDILEGITRAQVMVLLEEATGKAAVQRRIQRSELYTCDEALLCGTAAIVVPVVEVDGRRVGDGAPGASTLLLGTTLRAIARRQDARHPEWTTPVYGEGVPA</sequence>
<proteinExistence type="inferred from homology"/>
<comment type="similarity">
    <text evidence="1">Belongs to the class-IV pyridoxal-phosphate-dependent aminotransferase family.</text>
</comment>